<dbReference type="AlphaFoldDB" id="A0A8B7Z5X1"/>
<evidence type="ECO:0000259" key="11">
    <source>
        <dbReference type="SMART" id="SM01372"/>
    </source>
</evidence>
<keyword evidence="8" id="KW-0175">Coiled coil</keyword>
<evidence type="ECO:0000256" key="8">
    <source>
        <dbReference type="SAM" id="Coils"/>
    </source>
</evidence>
<accession>A0A8B7Z5X1</accession>
<keyword evidence="5 7" id="KW-0804">Transcription</keyword>
<dbReference type="SUPFAM" id="SSF46785">
    <property type="entry name" value="Winged helix' DNA-binding domain"/>
    <property type="match status" value="1"/>
</dbReference>
<evidence type="ECO:0000256" key="7">
    <source>
        <dbReference type="RuleBase" id="RU003796"/>
    </source>
</evidence>
<dbReference type="GO" id="GO:0000977">
    <property type="term" value="F:RNA polymerase II transcription regulatory region sequence-specific DNA binding"/>
    <property type="evidence" value="ECO:0007669"/>
    <property type="project" value="TreeGrafter"/>
</dbReference>
<dbReference type="GO" id="GO:0005667">
    <property type="term" value="C:transcription regulator complex"/>
    <property type="evidence" value="ECO:0007669"/>
    <property type="project" value="InterPro"/>
</dbReference>
<proteinExistence type="inferred from homology"/>
<evidence type="ECO:0000313" key="13">
    <source>
        <dbReference type="RefSeq" id="XP_022098736.1"/>
    </source>
</evidence>
<gene>
    <name evidence="13" type="primary">LOC110983632</name>
</gene>
<dbReference type="GO" id="GO:0051726">
    <property type="term" value="P:regulation of cell cycle"/>
    <property type="evidence" value="ECO:0007669"/>
    <property type="project" value="InterPro"/>
</dbReference>
<keyword evidence="4 7" id="KW-0238">DNA-binding</keyword>
<dbReference type="SUPFAM" id="SSF144074">
    <property type="entry name" value="E2F-DP heterodimerization region"/>
    <property type="match status" value="1"/>
</dbReference>
<dbReference type="FunFam" id="1.10.10.10:FF:000047">
    <property type="entry name" value="Transcription factor"/>
    <property type="match status" value="1"/>
</dbReference>
<dbReference type="InterPro" id="IPR036390">
    <property type="entry name" value="WH_DNA-bd_sf"/>
</dbReference>
<dbReference type="FunFam" id="1.20.140.80:FF:000001">
    <property type="entry name" value="Transcription factor"/>
    <property type="match status" value="1"/>
</dbReference>
<feature type="compositionally biased region" description="Polar residues" evidence="9">
    <location>
        <begin position="426"/>
        <end position="457"/>
    </location>
</feature>
<dbReference type="InterPro" id="IPR038168">
    <property type="entry name" value="TF_DP_C_sf"/>
</dbReference>
<dbReference type="GO" id="GO:0005634">
    <property type="term" value="C:nucleus"/>
    <property type="evidence" value="ECO:0007669"/>
    <property type="project" value="UniProtKB-SubCell"/>
</dbReference>
<dbReference type="OrthoDB" id="552115at2759"/>
<dbReference type="Gene3D" id="1.10.10.10">
    <property type="entry name" value="Winged helix-like DNA-binding domain superfamily/Winged helix DNA-binding domain"/>
    <property type="match status" value="1"/>
</dbReference>
<evidence type="ECO:0000256" key="2">
    <source>
        <dbReference type="ARBA" id="ARBA00010940"/>
    </source>
</evidence>
<dbReference type="Proteomes" id="UP000694845">
    <property type="component" value="Unplaced"/>
</dbReference>
<dbReference type="GO" id="GO:0000981">
    <property type="term" value="F:DNA-binding transcription factor activity, RNA polymerase II-specific"/>
    <property type="evidence" value="ECO:0007669"/>
    <property type="project" value="TreeGrafter"/>
</dbReference>
<feature type="region of interest" description="Disordered" evidence="9">
    <location>
        <begin position="142"/>
        <end position="178"/>
    </location>
</feature>
<comment type="subcellular location">
    <subcellularLocation>
        <location evidence="1 7">Nucleus</location>
    </subcellularLocation>
</comment>
<protein>
    <submittedName>
        <fullName evidence="13">Transcription factor Dp-1-like isoform X1</fullName>
    </submittedName>
</protein>
<evidence type="ECO:0000313" key="12">
    <source>
        <dbReference type="Proteomes" id="UP000694845"/>
    </source>
</evidence>
<dbReference type="Pfam" id="PF08781">
    <property type="entry name" value="DP"/>
    <property type="match status" value="1"/>
</dbReference>
<sequence length="510" mass="55845">MTDASTTLTSLWVGEGTSSPLKSAPTTPSKAAGKDTVHADIANFFKEANIEEIAKEAGVLDTNGSLTATKEQNTQPVQQRVFPVLQLMTSPRPSPLKIGGTQILPKTIQVVNSTTGTPVTLIAEPRNILQSSPNVITASLVQSQSPSWSGKKRSHDYASSDYGDSSTKRKKREKESKGLRHFSMKVCEKVQKKGVTSYNEVADELVREFSMPPHQAQLSAHDQLQYDQKNIRRRVYDALNVLMAMNIISKEKKEIRWIGLPTNSAQECANLEVQKKEREDRIRQKTSQLQELILQQIAFKNLVQRNKRLEESGVGPPTSNSAIHLPYIIVNTSKKTVIDCSISNDKFEYLFNFDNTFEIHDDIEVLKRMGMAFGLEKGQCSSSDLEKARTMVPKALEQYVLEMADRDRATTSSTSIRAGPSGIHTHASSTHAQATPSSSKAYHRNPQLSPLATPLSQTDEEVAMAVEGIGSASQSSSLGSFSDAGPSRGATDTPSSLMDSGSDSESEIDV</sequence>
<dbReference type="Pfam" id="PF02319">
    <property type="entry name" value="WHD_E2F_TDP"/>
    <property type="match status" value="1"/>
</dbReference>
<feature type="region of interest" description="Disordered" evidence="9">
    <location>
        <begin position="407"/>
        <end position="510"/>
    </location>
</feature>
<reference evidence="13" key="1">
    <citation type="submission" date="2025-08" db="UniProtKB">
        <authorList>
            <consortium name="RefSeq"/>
        </authorList>
    </citation>
    <scope>IDENTIFICATION</scope>
</reference>
<keyword evidence="6 7" id="KW-0539">Nucleus</keyword>
<feature type="coiled-coil region" evidence="8">
    <location>
        <begin position="268"/>
        <end position="295"/>
    </location>
</feature>
<feature type="region of interest" description="Disordered" evidence="9">
    <location>
        <begin position="1"/>
        <end position="34"/>
    </location>
</feature>
<dbReference type="SMART" id="SM01138">
    <property type="entry name" value="DP"/>
    <property type="match status" value="1"/>
</dbReference>
<evidence type="ECO:0000256" key="9">
    <source>
        <dbReference type="SAM" id="MobiDB-lite"/>
    </source>
</evidence>
<keyword evidence="12" id="KW-1185">Reference proteome</keyword>
<feature type="domain" description="E2F/DP family winged-helix DNA-binding" evidence="11">
    <location>
        <begin position="174"/>
        <end position="259"/>
    </location>
</feature>
<dbReference type="CDD" id="cd14458">
    <property type="entry name" value="DP_DD"/>
    <property type="match status" value="1"/>
</dbReference>
<dbReference type="InterPro" id="IPR003316">
    <property type="entry name" value="E2F_WHTH_DNA-bd_dom"/>
</dbReference>
<dbReference type="PANTHER" id="PTHR12548">
    <property type="entry name" value="TRANSCRIPTION FACTOR DP"/>
    <property type="match status" value="1"/>
</dbReference>
<evidence type="ECO:0000256" key="3">
    <source>
        <dbReference type="ARBA" id="ARBA00023015"/>
    </source>
</evidence>
<dbReference type="SMART" id="SM01372">
    <property type="entry name" value="E2F_TDP"/>
    <property type="match status" value="1"/>
</dbReference>
<comment type="similarity">
    <text evidence="2 7">Belongs to the E2F/DP family.</text>
</comment>
<dbReference type="Gene3D" id="1.20.140.80">
    <property type="entry name" value="Transcription factor DP"/>
    <property type="match status" value="1"/>
</dbReference>
<evidence type="ECO:0000256" key="4">
    <source>
        <dbReference type="ARBA" id="ARBA00023125"/>
    </source>
</evidence>
<evidence type="ECO:0000256" key="1">
    <source>
        <dbReference type="ARBA" id="ARBA00004123"/>
    </source>
</evidence>
<feature type="compositionally biased region" description="Low complexity" evidence="9">
    <location>
        <begin position="468"/>
        <end position="487"/>
    </location>
</feature>
<dbReference type="KEGG" id="aplc:110983632"/>
<dbReference type="GeneID" id="110983632"/>
<dbReference type="PANTHER" id="PTHR12548:SF9">
    <property type="entry name" value="TRANSCRIPTION FACTOR DP"/>
    <property type="match status" value="1"/>
</dbReference>
<keyword evidence="3 7" id="KW-0805">Transcription regulation</keyword>
<evidence type="ECO:0000256" key="5">
    <source>
        <dbReference type="ARBA" id="ARBA00023163"/>
    </source>
</evidence>
<organism evidence="12 13">
    <name type="scientific">Acanthaster planci</name>
    <name type="common">Crown-of-thorns starfish</name>
    <dbReference type="NCBI Taxonomy" id="133434"/>
    <lineage>
        <taxon>Eukaryota</taxon>
        <taxon>Metazoa</taxon>
        <taxon>Echinodermata</taxon>
        <taxon>Eleutherozoa</taxon>
        <taxon>Asterozoa</taxon>
        <taxon>Asteroidea</taxon>
        <taxon>Valvatacea</taxon>
        <taxon>Valvatida</taxon>
        <taxon>Acanthasteridae</taxon>
        <taxon>Acanthaster</taxon>
    </lineage>
</organism>
<feature type="domain" description="Transcription factor DP C-terminal" evidence="10">
    <location>
        <begin position="266"/>
        <end position="411"/>
    </location>
</feature>
<dbReference type="InterPro" id="IPR037241">
    <property type="entry name" value="E2F-DP_heterodim"/>
</dbReference>
<feature type="compositionally biased region" description="Polar residues" evidence="9">
    <location>
        <begin position="1"/>
        <end position="29"/>
    </location>
</feature>
<dbReference type="InterPro" id="IPR015648">
    <property type="entry name" value="Transcrpt_fac_DP"/>
</dbReference>
<name>A0A8B7Z5X1_ACAPL</name>
<evidence type="ECO:0000256" key="6">
    <source>
        <dbReference type="ARBA" id="ARBA00023242"/>
    </source>
</evidence>
<dbReference type="InterPro" id="IPR036388">
    <property type="entry name" value="WH-like_DNA-bd_sf"/>
</dbReference>
<dbReference type="RefSeq" id="XP_022098736.1">
    <property type="nucleotide sequence ID" value="XM_022243044.1"/>
</dbReference>
<evidence type="ECO:0000259" key="10">
    <source>
        <dbReference type="SMART" id="SM01138"/>
    </source>
</evidence>
<dbReference type="InterPro" id="IPR014889">
    <property type="entry name" value="Transc_factor_DP_C"/>
</dbReference>